<accession>A0A0K6IUU6</accession>
<comment type="similarity">
    <text evidence="2">Belongs to the cation diffusion facilitator (CDF) transporter (TC 2.A.4) family. SLC30A subfamily.</text>
</comment>
<dbReference type="PANTHER" id="PTHR11562">
    <property type="entry name" value="CATION EFFLUX PROTEIN/ ZINC TRANSPORTER"/>
    <property type="match status" value="1"/>
</dbReference>
<sequence length="299" mass="33633">MHSHSHGHNHSHNDEDASRRIGWAFFLNLTFTIIEFIGGWLTNSTAIMADAIHDLGDSISIGTAWGLNKLSNKPASSQFSYGYKRFSLLGALINGLVLTVGSIFVLIEAIPRLANPEMPQVEGMLLLAIFGMVVNGYAAYKLSHGKTLNERVLNWHLLEDVLGWIAIFIVSIVLMFVEWPILDPILSICFTLFILFNVVRTLKSTLMLFLQATPDIELIENIKSKILSKAIVGEVHHLHIWSLDGENNVLTAHIVLNTEISNEKLKSYKLELQHELKEFDFAHTTIEIEFMNEPCRDAS</sequence>
<evidence type="ECO:0000259" key="11">
    <source>
        <dbReference type="Pfam" id="PF16916"/>
    </source>
</evidence>
<comment type="subcellular location">
    <subcellularLocation>
        <location evidence="1">Membrane</location>
        <topology evidence="1">Multi-pass membrane protein</topology>
    </subcellularLocation>
</comment>
<feature type="transmembrane region" description="Helical" evidence="9">
    <location>
        <begin position="88"/>
        <end position="111"/>
    </location>
</feature>
<dbReference type="STRING" id="1137284.GCA_001418205_03844"/>
<dbReference type="AlphaFoldDB" id="A0A0K6IUU6"/>
<feature type="transmembrane region" description="Helical" evidence="9">
    <location>
        <begin position="185"/>
        <end position="202"/>
    </location>
</feature>
<feature type="domain" description="Cation efflux protein cytoplasmic" evidence="11">
    <location>
        <begin position="215"/>
        <end position="289"/>
    </location>
</feature>
<dbReference type="Pfam" id="PF01545">
    <property type="entry name" value="Cation_efflux"/>
    <property type="match status" value="1"/>
</dbReference>
<keyword evidence="6 9" id="KW-1133">Transmembrane helix</keyword>
<dbReference type="InterPro" id="IPR036837">
    <property type="entry name" value="Cation_efflux_CTD_sf"/>
</dbReference>
<evidence type="ECO:0000256" key="1">
    <source>
        <dbReference type="ARBA" id="ARBA00004141"/>
    </source>
</evidence>
<feature type="transmembrane region" description="Helical" evidence="9">
    <location>
        <begin position="123"/>
        <end position="140"/>
    </location>
</feature>
<evidence type="ECO:0000256" key="6">
    <source>
        <dbReference type="ARBA" id="ARBA00022989"/>
    </source>
</evidence>
<organism evidence="12 13">
    <name type="scientific">Marinomonas fungiae</name>
    <dbReference type="NCBI Taxonomy" id="1137284"/>
    <lineage>
        <taxon>Bacteria</taxon>
        <taxon>Pseudomonadati</taxon>
        <taxon>Pseudomonadota</taxon>
        <taxon>Gammaproteobacteria</taxon>
        <taxon>Oceanospirillales</taxon>
        <taxon>Oceanospirillaceae</taxon>
        <taxon>Marinomonas</taxon>
    </lineage>
</organism>
<keyword evidence="4 9" id="KW-0812">Transmembrane</keyword>
<dbReference type="EMBL" id="CYHG01000025">
    <property type="protein sequence ID" value="CUB06896.1"/>
    <property type="molecule type" value="Genomic_DNA"/>
</dbReference>
<dbReference type="GO" id="GO:0005385">
    <property type="term" value="F:zinc ion transmembrane transporter activity"/>
    <property type="evidence" value="ECO:0007669"/>
    <property type="project" value="TreeGrafter"/>
</dbReference>
<keyword evidence="7" id="KW-0406">Ion transport</keyword>
<evidence type="ECO:0000256" key="9">
    <source>
        <dbReference type="SAM" id="Phobius"/>
    </source>
</evidence>
<evidence type="ECO:0000256" key="7">
    <source>
        <dbReference type="ARBA" id="ARBA00023065"/>
    </source>
</evidence>
<keyword evidence="8 9" id="KW-0472">Membrane</keyword>
<keyword evidence="3" id="KW-0813">Transport</keyword>
<evidence type="ECO:0000256" key="2">
    <source>
        <dbReference type="ARBA" id="ARBA00008873"/>
    </source>
</evidence>
<evidence type="ECO:0000313" key="13">
    <source>
        <dbReference type="Proteomes" id="UP000182769"/>
    </source>
</evidence>
<evidence type="ECO:0000313" key="12">
    <source>
        <dbReference type="EMBL" id="CUB06896.1"/>
    </source>
</evidence>
<name>A0A0K6IUU6_9GAMM</name>
<dbReference type="RefSeq" id="WP_055464808.1">
    <property type="nucleotide sequence ID" value="NZ_CYHG01000025.1"/>
</dbReference>
<dbReference type="Pfam" id="PF16916">
    <property type="entry name" value="ZT_dimer"/>
    <property type="match status" value="1"/>
</dbReference>
<evidence type="ECO:0000256" key="5">
    <source>
        <dbReference type="ARBA" id="ARBA00022906"/>
    </source>
</evidence>
<keyword evidence="5" id="KW-0862">Zinc</keyword>
<dbReference type="PANTHER" id="PTHR11562:SF17">
    <property type="entry name" value="RE54080P-RELATED"/>
    <property type="match status" value="1"/>
</dbReference>
<dbReference type="OrthoDB" id="9809646at2"/>
<reference evidence="13" key="1">
    <citation type="submission" date="2015-08" db="EMBL/GenBank/DDBJ databases">
        <authorList>
            <person name="Varghese N."/>
        </authorList>
    </citation>
    <scope>NUCLEOTIDE SEQUENCE [LARGE SCALE GENOMIC DNA]</scope>
    <source>
        <strain evidence="13">JCM 18476</strain>
    </source>
</reference>
<keyword evidence="13" id="KW-1185">Reference proteome</keyword>
<evidence type="ECO:0000256" key="4">
    <source>
        <dbReference type="ARBA" id="ARBA00022692"/>
    </source>
</evidence>
<protein>
    <submittedName>
        <fullName evidence="12">Cation diffusion facilitator family transporter</fullName>
    </submittedName>
</protein>
<dbReference type="Gene3D" id="1.20.1510.10">
    <property type="entry name" value="Cation efflux protein transmembrane domain"/>
    <property type="match status" value="1"/>
</dbReference>
<evidence type="ECO:0000256" key="3">
    <source>
        <dbReference type="ARBA" id="ARBA00022448"/>
    </source>
</evidence>
<feature type="domain" description="Cation efflux protein transmembrane" evidence="10">
    <location>
        <begin position="24"/>
        <end position="206"/>
    </location>
</feature>
<proteinExistence type="inferred from homology"/>
<feature type="transmembrane region" description="Helical" evidence="9">
    <location>
        <begin position="161"/>
        <end position="179"/>
    </location>
</feature>
<dbReference type="InterPro" id="IPR027470">
    <property type="entry name" value="Cation_efflux_CTD"/>
</dbReference>
<dbReference type="InterPro" id="IPR027469">
    <property type="entry name" value="Cation_efflux_TMD_sf"/>
</dbReference>
<dbReference type="InterPro" id="IPR050681">
    <property type="entry name" value="CDF/SLC30A"/>
</dbReference>
<keyword evidence="5" id="KW-0864">Zinc transport</keyword>
<dbReference type="GO" id="GO:0005886">
    <property type="term" value="C:plasma membrane"/>
    <property type="evidence" value="ECO:0007669"/>
    <property type="project" value="TreeGrafter"/>
</dbReference>
<dbReference type="SUPFAM" id="SSF161111">
    <property type="entry name" value="Cation efflux protein transmembrane domain-like"/>
    <property type="match status" value="1"/>
</dbReference>
<dbReference type="InterPro" id="IPR002524">
    <property type="entry name" value="Cation_efflux"/>
</dbReference>
<evidence type="ECO:0000259" key="10">
    <source>
        <dbReference type="Pfam" id="PF01545"/>
    </source>
</evidence>
<dbReference type="NCBIfam" id="TIGR01297">
    <property type="entry name" value="CDF"/>
    <property type="match status" value="1"/>
</dbReference>
<dbReference type="SUPFAM" id="SSF160240">
    <property type="entry name" value="Cation efflux protein cytoplasmic domain-like"/>
    <property type="match status" value="1"/>
</dbReference>
<gene>
    <name evidence="12" type="ORF">Ga0061065_1256</name>
</gene>
<dbReference type="Proteomes" id="UP000182769">
    <property type="component" value="Unassembled WGS sequence"/>
</dbReference>
<evidence type="ECO:0000256" key="8">
    <source>
        <dbReference type="ARBA" id="ARBA00023136"/>
    </source>
</evidence>
<dbReference type="InterPro" id="IPR058533">
    <property type="entry name" value="Cation_efflux_TM"/>
</dbReference>
<feature type="transmembrane region" description="Helical" evidence="9">
    <location>
        <begin position="21"/>
        <end position="41"/>
    </location>
</feature>